<proteinExistence type="inferred from homology"/>
<dbReference type="HAMAP" id="MF_00632">
    <property type="entry name" value="UPF0234"/>
    <property type="match status" value="1"/>
</dbReference>
<dbReference type="OrthoDB" id="9801447at2"/>
<protein>
    <recommendedName>
        <fullName evidence="3">Nucleotide-binding protein HNR45_000299</fullName>
    </recommendedName>
</protein>
<evidence type="ECO:0000313" key="5">
    <source>
        <dbReference type="Proteomes" id="UP000591941"/>
    </source>
</evidence>
<dbReference type="Proteomes" id="UP000591941">
    <property type="component" value="Unassembled WGS sequence"/>
</dbReference>
<dbReference type="InterPro" id="IPR035571">
    <property type="entry name" value="UPF0234-like_C"/>
</dbReference>
<dbReference type="AlphaFoldDB" id="A0A841R2C2"/>
<keyword evidence="1 3" id="KW-0547">Nucleotide-binding</keyword>
<comment type="caution">
    <text evidence="4">The sequence shown here is derived from an EMBL/GenBank/DDBJ whole genome shotgun (WGS) entry which is preliminary data.</text>
</comment>
<dbReference type="Gene3D" id="3.30.70.860">
    <property type="match status" value="1"/>
</dbReference>
<evidence type="ECO:0000256" key="1">
    <source>
        <dbReference type="ARBA" id="ARBA00022741"/>
    </source>
</evidence>
<organism evidence="4 5">
    <name type="scientific">Negativicoccus succinicivorans</name>
    <dbReference type="NCBI Taxonomy" id="620903"/>
    <lineage>
        <taxon>Bacteria</taxon>
        <taxon>Bacillati</taxon>
        <taxon>Bacillota</taxon>
        <taxon>Negativicutes</taxon>
        <taxon>Veillonellales</taxon>
        <taxon>Veillonellaceae</taxon>
        <taxon>Negativicoccus</taxon>
    </lineage>
</organism>
<dbReference type="Pfam" id="PF04461">
    <property type="entry name" value="YajQ"/>
    <property type="match status" value="1"/>
</dbReference>
<keyword evidence="5" id="KW-1185">Reference proteome</keyword>
<reference evidence="4 5" key="1">
    <citation type="submission" date="2020-08" db="EMBL/GenBank/DDBJ databases">
        <title>Genomic Encyclopedia of Type Strains, Phase IV (KMG-IV): sequencing the most valuable type-strain genomes for metagenomic binning, comparative biology and taxonomic classification.</title>
        <authorList>
            <person name="Goeker M."/>
        </authorList>
    </citation>
    <scope>NUCLEOTIDE SEQUENCE [LARGE SCALE GENOMIC DNA]</scope>
    <source>
        <strain evidence="4 5">DSM 21255</strain>
    </source>
</reference>
<evidence type="ECO:0000256" key="3">
    <source>
        <dbReference type="HAMAP-Rule" id="MF_00632"/>
    </source>
</evidence>
<dbReference type="GO" id="GO:0005829">
    <property type="term" value="C:cytosol"/>
    <property type="evidence" value="ECO:0007669"/>
    <property type="project" value="TreeGrafter"/>
</dbReference>
<name>A0A841R2C2_9FIRM</name>
<dbReference type="PANTHER" id="PTHR30476:SF0">
    <property type="entry name" value="UPF0234 PROTEIN YAJQ"/>
    <property type="match status" value="1"/>
</dbReference>
<dbReference type="GO" id="GO:0000166">
    <property type="term" value="F:nucleotide binding"/>
    <property type="evidence" value="ECO:0007669"/>
    <property type="project" value="UniProtKB-UniRule"/>
</dbReference>
<dbReference type="EMBL" id="JACHHI010000001">
    <property type="protein sequence ID" value="MBB6477277.1"/>
    <property type="molecule type" value="Genomic_DNA"/>
</dbReference>
<dbReference type="InterPro" id="IPR036183">
    <property type="entry name" value="YajQ-like_sf"/>
</dbReference>
<gene>
    <name evidence="4" type="ORF">HNR45_000299</name>
</gene>
<evidence type="ECO:0000256" key="2">
    <source>
        <dbReference type="ARBA" id="ARBA00093450"/>
    </source>
</evidence>
<dbReference type="InterPro" id="IPR007551">
    <property type="entry name" value="YajQ/Smlt4090-like"/>
</dbReference>
<dbReference type="CDD" id="cd11740">
    <property type="entry name" value="YajQ_like"/>
    <property type="match status" value="1"/>
</dbReference>
<dbReference type="Gene3D" id="3.30.70.990">
    <property type="entry name" value="YajQ-like, domain 2"/>
    <property type="match status" value="1"/>
</dbReference>
<dbReference type="InterPro" id="IPR035570">
    <property type="entry name" value="UPF0234_N"/>
</dbReference>
<sequence>MAKEYSFDVISTVDLQEVTNAVQQARKEITTRYDFRNSKSELTFADDTITLVSDDEYKLGAVQEVLRGKLVKRGVSLKNLDEGKIVPASGGTVRQEWKLKQGLDQDNAKKVTKLIKDRKLKVTAQIMADQVRVTGKDKDALQEVIAVLKATDFPVDLQFVNYR</sequence>
<dbReference type="NCBIfam" id="NF003819">
    <property type="entry name" value="PRK05412.1"/>
    <property type="match status" value="1"/>
</dbReference>
<dbReference type="GeneID" id="93485589"/>
<accession>A0A841R2C2</accession>
<dbReference type="PANTHER" id="PTHR30476">
    <property type="entry name" value="UPF0234 PROTEIN YAJQ"/>
    <property type="match status" value="1"/>
</dbReference>
<comment type="function">
    <text evidence="3">Nucleotide-binding protein.</text>
</comment>
<dbReference type="RefSeq" id="WP_024049014.1">
    <property type="nucleotide sequence ID" value="NZ_CABWNB010000001.1"/>
</dbReference>
<evidence type="ECO:0000313" key="4">
    <source>
        <dbReference type="EMBL" id="MBB6477277.1"/>
    </source>
</evidence>
<dbReference type="SUPFAM" id="SSF89963">
    <property type="entry name" value="YajQ-like"/>
    <property type="match status" value="2"/>
</dbReference>
<comment type="similarity">
    <text evidence="2 3">Belongs to the YajQ family.</text>
</comment>